<keyword evidence="5 13" id="KW-0349">Heme</keyword>
<dbReference type="InterPro" id="IPR050364">
    <property type="entry name" value="Cytochrome_P450_fung"/>
</dbReference>
<proteinExistence type="inferred from homology"/>
<dbReference type="CDD" id="cd11065">
    <property type="entry name" value="CYP64-like"/>
    <property type="match status" value="1"/>
</dbReference>
<evidence type="ECO:0000256" key="9">
    <source>
        <dbReference type="ARBA" id="ARBA00023002"/>
    </source>
</evidence>
<dbReference type="InterPro" id="IPR001128">
    <property type="entry name" value="Cyt_P450"/>
</dbReference>
<dbReference type="SUPFAM" id="SSF48264">
    <property type="entry name" value="Cytochrome P450"/>
    <property type="match status" value="1"/>
</dbReference>
<keyword evidence="10 13" id="KW-0408">Iron</keyword>
<name>A0ABQ8KB15_9APHY</name>
<keyword evidence="16" id="KW-1185">Reference proteome</keyword>
<dbReference type="RefSeq" id="XP_047777179.1">
    <property type="nucleotide sequence ID" value="XM_047916635.1"/>
</dbReference>
<accession>A0ABQ8KB15</accession>
<keyword evidence="9 13" id="KW-0560">Oxidoreductase</keyword>
<feature type="transmembrane region" description="Helical" evidence="14">
    <location>
        <begin position="6"/>
        <end position="23"/>
    </location>
</feature>
<dbReference type="PANTHER" id="PTHR46300:SF7">
    <property type="entry name" value="P450, PUTATIVE (EUROFUNG)-RELATED"/>
    <property type="match status" value="1"/>
</dbReference>
<gene>
    <name evidence="15" type="ORF">C8Q71DRAFT_152516</name>
</gene>
<comment type="cofactor">
    <cofactor evidence="1">
        <name>heme</name>
        <dbReference type="ChEBI" id="CHEBI:30413"/>
    </cofactor>
</comment>
<dbReference type="PANTHER" id="PTHR46300">
    <property type="entry name" value="P450, PUTATIVE (EUROFUNG)-RELATED-RELATED"/>
    <property type="match status" value="1"/>
</dbReference>
<dbReference type="InterPro" id="IPR002401">
    <property type="entry name" value="Cyt_P450_E_grp-I"/>
</dbReference>
<protein>
    <submittedName>
        <fullName evidence="15">Cytochrome P450 monooxygenase</fullName>
    </submittedName>
</protein>
<evidence type="ECO:0000313" key="16">
    <source>
        <dbReference type="Proteomes" id="UP000814176"/>
    </source>
</evidence>
<organism evidence="15 16">
    <name type="scientific">Rhodofomes roseus</name>
    <dbReference type="NCBI Taxonomy" id="34475"/>
    <lineage>
        <taxon>Eukaryota</taxon>
        <taxon>Fungi</taxon>
        <taxon>Dikarya</taxon>
        <taxon>Basidiomycota</taxon>
        <taxon>Agaricomycotina</taxon>
        <taxon>Agaricomycetes</taxon>
        <taxon>Polyporales</taxon>
        <taxon>Rhodofomes</taxon>
    </lineage>
</organism>
<evidence type="ECO:0000256" key="4">
    <source>
        <dbReference type="ARBA" id="ARBA00010617"/>
    </source>
</evidence>
<dbReference type="Proteomes" id="UP000814176">
    <property type="component" value="Unassembled WGS sequence"/>
</dbReference>
<keyword evidence="11 13" id="KW-0503">Monooxygenase</keyword>
<evidence type="ECO:0000256" key="2">
    <source>
        <dbReference type="ARBA" id="ARBA00004167"/>
    </source>
</evidence>
<dbReference type="GeneID" id="71997367"/>
<evidence type="ECO:0000256" key="7">
    <source>
        <dbReference type="ARBA" id="ARBA00022723"/>
    </source>
</evidence>
<sequence length="511" mass="57602">MTLTLLDVVLCLVLVTLIVLYVVQRLQTSSKRHLPPGPSPLPILGNAHQMSSDFPEKVFAQWKDVYGDIIFLQMFATPVLVLNSAKAVRDLLEKRSTKYSDRPYSTRFIELLGWDASFALRNYGEMFRRHRRWLQAPFFDKASIAQYLPVQTREAHILLSNLLIDPDNFSNHVRRFSGATMLETLYGHSVISPDDEYLRLVDTTIEGTTAASAPGAALVDFIPILKYTPTWLPGGGWKRRTLEGRAALQETHVKTYALAEMHANNGKLSVVGSLIKEYSDKGEIGPLLPEIMQLGTSAYSAGTDTTKCVLQSFILAMVLHPEVYKKAQDEMDRVVGHDRLPTLEDRDSLPYLECIQKETYRWICPVPLSLPHASSEDDEYRGYFIPKGTTVIPNLWLMCRDPEDYPSPDDFLPERFSMLTAEEVERIDPRNIVFGHGRRICPGRRFADISVWLGMSYMIATLDISKARDALGNEITPPVLYEPGFTSCPVHFECSIKARSQNAVELIASTA</sequence>
<keyword evidence="8 14" id="KW-1133">Transmembrane helix</keyword>
<dbReference type="Pfam" id="PF00067">
    <property type="entry name" value="p450"/>
    <property type="match status" value="1"/>
</dbReference>
<dbReference type="Gene3D" id="1.10.630.10">
    <property type="entry name" value="Cytochrome P450"/>
    <property type="match status" value="1"/>
</dbReference>
<reference evidence="15 16" key="1">
    <citation type="journal article" date="2021" name="Environ. Microbiol.">
        <title>Gene family expansions and transcriptome signatures uncover fungal adaptations to wood decay.</title>
        <authorList>
            <person name="Hage H."/>
            <person name="Miyauchi S."/>
            <person name="Viragh M."/>
            <person name="Drula E."/>
            <person name="Min B."/>
            <person name="Chaduli D."/>
            <person name="Navarro D."/>
            <person name="Favel A."/>
            <person name="Norest M."/>
            <person name="Lesage-Meessen L."/>
            <person name="Balint B."/>
            <person name="Merenyi Z."/>
            <person name="de Eugenio L."/>
            <person name="Morin E."/>
            <person name="Martinez A.T."/>
            <person name="Baldrian P."/>
            <person name="Stursova M."/>
            <person name="Martinez M.J."/>
            <person name="Novotny C."/>
            <person name="Magnuson J.K."/>
            <person name="Spatafora J.W."/>
            <person name="Maurice S."/>
            <person name="Pangilinan J."/>
            <person name="Andreopoulos W."/>
            <person name="LaButti K."/>
            <person name="Hundley H."/>
            <person name="Na H."/>
            <person name="Kuo A."/>
            <person name="Barry K."/>
            <person name="Lipzen A."/>
            <person name="Henrissat B."/>
            <person name="Riley R."/>
            <person name="Ahrendt S."/>
            <person name="Nagy L.G."/>
            <person name="Grigoriev I.V."/>
            <person name="Martin F."/>
            <person name="Rosso M.N."/>
        </authorList>
    </citation>
    <scope>NUCLEOTIDE SEQUENCE [LARGE SCALE GENOMIC DNA]</scope>
    <source>
        <strain evidence="15 16">CIRM-BRFM 1785</strain>
    </source>
</reference>
<evidence type="ECO:0000256" key="11">
    <source>
        <dbReference type="ARBA" id="ARBA00023033"/>
    </source>
</evidence>
<keyword evidence="6 14" id="KW-0812">Transmembrane</keyword>
<evidence type="ECO:0000256" key="10">
    <source>
        <dbReference type="ARBA" id="ARBA00023004"/>
    </source>
</evidence>
<evidence type="ECO:0000256" key="3">
    <source>
        <dbReference type="ARBA" id="ARBA00005179"/>
    </source>
</evidence>
<evidence type="ECO:0000256" key="8">
    <source>
        <dbReference type="ARBA" id="ARBA00022989"/>
    </source>
</evidence>
<evidence type="ECO:0000256" key="14">
    <source>
        <dbReference type="SAM" id="Phobius"/>
    </source>
</evidence>
<dbReference type="EMBL" id="JADCUA010000015">
    <property type="protein sequence ID" value="KAH9834648.1"/>
    <property type="molecule type" value="Genomic_DNA"/>
</dbReference>
<keyword evidence="7 13" id="KW-0479">Metal-binding</keyword>
<evidence type="ECO:0000256" key="6">
    <source>
        <dbReference type="ARBA" id="ARBA00022692"/>
    </source>
</evidence>
<dbReference type="PRINTS" id="PR00463">
    <property type="entry name" value="EP450I"/>
</dbReference>
<keyword evidence="12 14" id="KW-0472">Membrane</keyword>
<evidence type="ECO:0000256" key="1">
    <source>
        <dbReference type="ARBA" id="ARBA00001971"/>
    </source>
</evidence>
<dbReference type="GO" id="GO:0004497">
    <property type="term" value="F:monooxygenase activity"/>
    <property type="evidence" value="ECO:0007669"/>
    <property type="project" value="UniProtKB-KW"/>
</dbReference>
<comment type="caution">
    <text evidence="15">The sequence shown here is derived from an EMBL/GenBank/DDBJ whole genome shotgun (WGS) entry which is preliminary data.</text>
</comment>
<dbReference type="InterPro" id="IPR036396">
    <property type="entry name" value="Cyt_P450_sf"/>
</dbReference>
<comment type="similarity">
    <text evidence="4 13">Belongs to the cytochrome P450 family.</text>
</comment>
<evidence type="ECO:0000256" key="5">
    <source>
        <dbReference type="ARBA" id="ARBA00022617"/>
    </source>
</evidence>
<evidence type="ECO:0000313" key="15">
    <source>
        <dbReference type="EMBL" id="KAH9834648.1"/>
    </source>
</evidence>
<evidence type="ECO:0000256" key="13">
    <source>
        <dbReference type="RuleBase" id="RU000461"/>
    </source>
</evidence>
<dbReference type="InterPro" id="IPR017972">
    <property type="entry name" value="Cyt_P450_CS"/>
</dbReference>
<comment type="pathway">
    <text evidence="3">Secondary metabolite biosynthesis.</text>
</comment>
<evidence type="ECO:0000256" key="12">
    <source>
        <dbReference type="ARBA" id="ARBA00023136"/>
    </source>
</evidence>
<comment type="subcellular location">
    <subcellularLocation>
        <location evidence="2">Membrane</location>
        <topology evidence="2">Single-pass membrane protein</topology>
    </subcellularLocation>
</comment>
<dbReference type="PROSITE" id="PS00086">
    <property type="entry name" value="CYTOCHROME_P450"/>
    <property type="match status" value="1"/>
</dbReference>